<evidence type="ECO:0000313" key="12">
    <source>
        <dbReference type="Proteomes" id="UP000625682"/>
    </source>
</evidence>
<dbReference type="GO" id="GO:0004519">
    <property type="term" value="F:endonuclease activity"/>
    <property type="evidence" value="ECO:0007669"/>
    <property type="project" value="UniProtKB-KW"/>
</dbReference>
<reference evidence="11" key="2">
    <citation type="submission" date="2020-09" db="EMBL/GenBank/DDBJ databases">
        <authorList>
            <person name="Sun Q."/>
            <person name="Zhou Y."/>
        </authorList>
    </citation>
    <scope>NUCLEOTIDE SEQUENCE</scope>
    <source>
        <strain evidence="11">CGMCC 4.7272</strain>
    </source>
</reference>
<evidence type="ECO:0000256" key="1">
    <source>
        <dbReference type="ARBA" id="ARBA00022722"/>
    </source>
</evidence>
<dbReference type="PANTHER" id="PTHR34353:SF2">
    <property type="entry name" value="CRISPR-ASSOCIATED ENDONUCLEASE CAS1 1"/>
    <property type="match status" value="1"/>
</dbReference>
<dbReference type="EMBL" id="BMMU01000012">
    <property type="protein sequence ID" value="GGJ40235.1"/>
    <property type="molecule type" value="Genomic_DNA"/>
</dbReference>
<gene>
    <name evidence="11" type="ORF">GCM10012282_41120</name>
</gene>
<evidence type="ECO:0000256" key="7">
    <source>
        <dbReference type="ARBA" id="ARBA00023125"/>
    </source>
</evidence>
<keyword evidence="5" id="KW-0460">Magnesium</keyword>
<evidence type="ECO:0000256" key="2">
    <source>
        <dbReference type="ARBA" id="ARBA00022723"/>
    </source>
</evidence>
<proteinExistence type="predicted"/>
<dbReference type="InterPro" id="IPR042206">
    <property type="entry name" value="CRISPR-assoc_Cas1_C"/>
</dbReference>
<dbReference type="Gene3D" id="1.20.120.920">
    <property type="entry name" value="CRISPR-associated endonuclease Cas1, C-terminal domain"/>
    <property type="match status" value="1"/>
</dbReference>
<comment type="caution">
    <text evidence="11">The sequence shown here is derived from an EMBL/GenBank/DDBJ whole genome shotgun (WGS) entry which is preliminary data.</text>
</comment>
<protein>
    <submittedName>
        <fullName evidence="11">Uncharacterized protein</fullName>
    </submittedName>
</protein>
<evidence type="ECO:0000256" key="10">
    <source>
        <dbReference type="SAM" id="MobiDB-lite"/>
    </source>
</evidence>
<keyword evidence="4" id="KW-0378">Hydrolase</keyword>
<name>A0A917L3G1_9ACTN</name>
<evidence type="ECO:0000256" key="8">
    <source>
        <dbReference type="ARBA" id="ARBA00023211"/>
    </source>
</evidence>
<dbReference type="InterPro" id="IPR050646">
    <property type="entry name" value="Cas1"/>
</dbReference>
<dbReference type="GO" id="GO:0051607">
    <property type="term" value="P:defense response to virus"/>
    <property type="evidence" value="ECO:0007669"/>
    <property type="project" value="UniProtKB-KW"/>
</dbReference>
<accession>A0A917L3G1</accession>
<dbReference type="Proteomes" id="UP000625682">
    <property type="component" value="Unassembled WGS sequence"/>
</dbReference>
<keyword evidence="3" id="KW-0255">Endonuclease</keyword>
<keyword evidence="12" id="KW-1185">Reference proteome</keyword>
<dbReference type="GO" id="GO:0016787">
    <property type="term" value="F:hydrolase activity"/>
    <property type="evidence" value="ECO:0007669"/>
    <property type="project" value="UniProtKB-KW"/>
</dbReference>
<evidence type="ECO:0000256" key="5">
    <source>
        <dbReference type="ARBA" id="ARBA00022842"/>
    </source>
</evidence>
<keyword evidence="1" id="KW-0540">Nuclease</keyword>
<evidence type="ECO:0000256" key="3">
    <source>
        <dbReference type="ARBA" id="ARBA00022759"/>
    </source>
</evidence>
<comment type="subunit">
    <text evidence="9">Homodimer, forms a heterotetramer with a Cas2 homodimer.</text>
</comment>
<keyword evidence="8" id="KW-0464">Manganese</keyword>
<keyword evidence="6" id="KW-0051">Antiviral defense</keyword>
<dbReference type="GO" id="GO:0003677">
    <property type="term" value="F:DNA binding"/>
    <property type="evidence" value="ECO:0007669"/>
    <property type="project" value="UniProtKB-KW"/>
</dbReference>
<reference evidence="11" key="1">
    <citation type="journal article" date="2014" name="Int. J. Syst. Evol. Microbiol.">
        <title>Complete genome sequence of Corynebacterium casei LMG S-19264T (=DSM 44701T), isolated from a smear-ripened cheese.</title>
        <authorList>
            <consortium name="US DOE Joint Genome Institute (JGI-PGF)"/>
            <person name="Walter F."/>
            <person name="Albersmeier A."/>
            <person name="Kalinowski J."/>
            <person name="Ruckert C."/>
        </authorList>
    </citation>
    <scope>NUCLEOTIDE SEQUENCE</scope>
    <source>
        <strain evidence="11">CGMCC 4.7272</strain>
    </source>
</reference>
<dbReference type="GO" id="GO:0043571">
    <property type="term" value="P:maintenance of CRISPR repeat elements"/>
    <property type="evidence" value="ECO:0007669"/>
    <property type="project" value="InterPro"/>
</dbReference>
<evidence type="ECO:0000256" key="6">
    <source>
        <dbReference type="ARBA" id="ARBA00023118"/>
    </source>
</evidence>
<evidence type="ECO:0000256" key="9">
    <source>
        <dbReference type="ARBA" id="ARBA00038592"/>
    </source>
</evidence>
<evidence type="ECO:0000313" key="11">
    <source>
        <dbReference type="EMBL" id="GGJ40235.1"/>
    </source>
</evidence>
<dbReference type="InterPro" id="IPR002729">
    <property type="entry name" value="CRISPR-assoc_Cas1"/>
</dbReference>
<evidence type="ECO:0000256" key="4">
    <source>
        <dbReference type="ARBA" id="ARBA00022801"/>
    </source>
</evidence>
<feature type="region of interest" description="Disordered" evidence="10">
    <location>
        <begin position="40"/>
        <end position="63"/>
    </location>
</feature>
<dbReference type="PANTHER" id="PTHR34353">
    <property type="entry name" value="CRISPR-ASSOCIATED ENDONUCLEASE CAS1 1"/>
    <property type="match status" value="1"/>
</dbReference>
<dbReference type="Pfam" id="PF01867">
    <property type="entry name" value="Cas_Cas1"/>
    <property type="match status" value="1"/>
</dbReference>
<keyword evidence="7" id="KW-0238">DNA-binding</keyword>
<dbReference type="GO" id="GO:0046872">
    <property type="term" value="F:metal ion binding"/>
    <property type="evidence" value="ECO:0007669"/>
    <property type="project" value="UniProtKB-KW"/>
</dbReference>
<sequence length="181" mass="19422">MSSFTSTEPGVTIVRLPRAASIRYELPSFARWYAAARHPARTAGRGGGPRANQLAASSQRPLPHPASVSMATAAVAAALALGLVEEFRPLIVDHLVIGLCTSGKIGPAGFTTDETGGKGCRMDRDTLRTFLAAYERRMLTAAHHPSAGRCVSYRKALTVRARHLADVITDRTPAYTPIGWR</sequence>
<keyword evidence="2" id="KW-0479">Metal-binding</keyword>
<dbReference type="AlphaFoldDB" id="A0A917L3G1"/>
<organism evidence="11 12">
    <name type="scientific">Streptomyces lacrimifluminis</name>
    <dbReference type="NCBI Taxonomy" id="1500077"/>
    <lineage>
        <taxon>Bacteria</taxon>
        <taxon>Bacillati</taxon>
        <taxon>Actinomycetota</taxon>
        <taxon>Actinomycetes</taxon>
        <taxon>Kitasatosporales</taxon>
        <taxon>Streptomycetaceae</taxon>
        <taxon>Streptomyces</taxon>
    </lineage>
</organism>